<dbReference type="GO" id="GO:0004340">
    <property type="term" value="F:glucokinase activity"/>
    <property type="evidence" value="ECO:0007669"/>
    <property type="project" value="UniProtKB-UniRule"/>
</dbReference>
<evidence type="ECO:0000256" key="3">
    <source>
        <dbReference type="HAMAP-Rule" id="MF_00524"/>
    </source>
</evidence>
<dbReference type="PANTHER" id="PTHR47690:SF1">
    <property type="entry name" value="GLUCOKINASE"/>
    <property type="match status" value="1"/>
</dbReference>
<dbReference type="GO" id="GO:0005829">
    <property type="term" value="C:cytosol"/>
    <property type="evidence" value="ECO:0007669"/>
    <property type="project" value="TreeGrafter"/>
</dbReference>
<evidence type="ECO:0000313" key="5">
    <source>
        <dbReference type="EMBL" id="PLW81473.1"/>
    </source>
</evidence>
<dbReference type="AlphaFoldDB" id="A0A2N5XZA8"/>
<dbReference type="GO" id="GO:0005536">
    <property type="term" value="F:D-glucose binding"/>
    <property type="evidence" value="ECO:0007669"/>
    <property type="project" value="InterPro"/>
</dbReference>
<name>A0A2N5XZA8_9GAMM</name>
<dbReference type="Gene3D" id="3.40.367.20">
    <property type="match status" value="1"/>
</dbReference>
<comment type="catalytic activity">
    <reaction evidence="3">
        <text>D-glucose + ATP = D-glucose 6-phosphate + ADP + H(+)</text>
        <dbReference type="Rhea" id="RHEA:17825"/>
        <dbReference type="ChEBI" id="CHEBI:4167"/>
        <dbReference type="ChEBI" id="CHEBI:15378"/>
        <dbReference type="ChEBI" id="CHEBI:30616"/>
        <dbReference type="ChEBI" id="CHEBI:61548"/>
        <dbReference type="ChEBI" id="CHEBI:456216"/>
        <dbReference type="EC" id="2.7.1.2"/>
    </reaction>
</comment>
<evidence type="ECO:0000313" key="6">
    <source>
        <dbReference type="Proteomes" id="UP000234845"/>
    </source>
</evidence>
<evidence type="ECO:0000256" key="2">
    <source>
        <dbReference type="ARBA" id="ARBA00022777"/>
    </source>
</evidence>
<accession>A0A2N5XZA8</accession>
<dbReference type="PANTHER" id="PTHR47690">
    <property type="entry name" value="GLUCOKINASE"/>
    <property type="match status" value="1"/>
</dbReference>
<dbReference type="Pfam" id="PF02685">
    <property type="entry name" value="Glucokinase"/>
    <property type="match status" value="1"/>
</dbReference>
<evidence type="ECO:0000256" key="1">
    <source>
        <dbReference type="ARBA" id="ARBA00022679"/>
    </source>
</evidence>
<keyword evidence="6" id="KW-1185">Reference proteome</keyword>
<dbReference type="Gene3D" id="3.30.420.40">
    <property type="match status" value="1"/>
</dbReference>
<dbReference type="EC" id="2.7.1.2" evidence="3"/>
<protein>
    <recommendedName>
        <fullName evidence="3">Glucokinase</fullName>
        <ecNumber evidence="3">2.7.1.2</ecNumber>
    </recommendedName>
    <alternativeName>
        <fullName evidence="3">Glucose kinase</fullName>
    </alternativeName>
</protein>
<keyword evidence="3" id="KW-0963">Cytoplasm</keyword>
<dbReference type="OrthoDB" id="9800595at2"/>
<proteinExistence type="inferred from homology"/>
<comment type="subcellular location">
    <subcellularLocation>
        <location evidence="3">Cytoplasm</location>
    </subcellularLocation>
</comment>
<dbReference type="HAMAP" id="MF_00524">
    <property type="entry name" value="Glucokinase"/>
    <property type="match status" value="1"/>
</dbReference>
<organism evidence="5 6">
    <name type="scientific">Kineobactrum sediminis</name>
    <dbReference type="NCBI Taxonomy" id="1905677"/>
    <lineage>
        <taxon>Bacteria</taxon>
        <taxon>Pseudomonadati</taxon>
        <taxon>Pseudomonadota</taxon>
        <taxon>Gammaproteobacteria</taxon>
        <taxon>Cellvibrionales</taxon>
        <taxon>Halieaceae</taxon>
        <taxon>Kineobactrum</taxon>
    </lineage>
</organism>
<dbReference type="SUPFAM" id="SSF53067">
    <property type="entry name" value="Actin-like ATPase domain"/>
    <property type="match status" value="1"/>
</dbReference>
<keyword evidence="1 3" id="KW-0808">Transferase</keyword>
<sequence>MRWNLIADIGGTNARFAALPDGQLVGEFEFHHSVLEYPAFSDLIIKLREELATIADIHTAPASVCLAVACPADTEQISFTNSHWSFTRHDLVQWLDCEQIAVINDFEAVAHGITALDAADYLQIGGESPVPNKAIGLIGAGTGLGMAALLPVDDDYHVLDTEGGHADFAPVDPLQIHVLNYLRAIYGRVSLERLLSGKGLLNLYHAMCDLHSAEPVLTLPAEVVAASLARTDPLALAALNVFCEAFGATAGNLALTLGARGGVYIAGGVIPRFSEFFIASGFRDKFENKGRFRAYLQPIPVFLVTRDNLGLLGAAKYLQRRNPCVNS</sequence>
<reference evidence="6" key="1">
    <citation type="submission" date="2017-11" db="EMBL/GenBank/DDBJ databases">
        <title>The draft genome sequence of Chromatocurvus sp. F02.</title>
        <authorList>
            <person name="Du Z.-J."/>
            <person name="Chang Y.-Q."/>
        </authorList>
    </citation>
    <scope>NUCLEOTIDE SEQUENCE [LARGE SCALE GENOMIC DNA]</scope>
    <source>
        <strain evidence="6">F02</strain>
    </source>
</reference>
<dbReference type="EMBL" id="PKLZ01000013">
    <property type="protein sequence ID" value="PLW81473.1"/>
    <property type="molecule type" value="Genomic_DNA"/>
</dbReference>
<dbReference type="GO" id="GO:0005524">
    <property type="term" value="F:ATP binding"/>
    <property type="evidence" value="ECO:0007669"/>
    <property type="project" value="UniProtKB-UniRule"/>
</dbReference>
<keyword evidence="2 3" id="KW-0418">Kinase</keyword>
<dbReference type="CDD" id="cd24008">
    <property type="entry name" value="ASKHA_NBD_GLK"/>
    <property type="match status" value="1"/>
</dbReference>
<comment type="caution">
    <text evidence="5">The sequence shown here is derived from an EMBL/GenBank/DDBJ whole genome shotgun (WGS) entry which is preliminary data.</text>
</comment>
<dbReference type="GO" id="GO:0006096">
    <property type="term" value="P:glycolytic process"/>
    <property type="evidence" value="ECO:0007669"/>
    <property type="project" value="UniProtKB-UniRule"/>
</dbReference>
<comment type="similarity">
    <text evidence="3 4">Belongs to the bacterial glucokinase family.</text>
</comment>
<dbReference type="NCBIfam" id="TIGR00749">
    <property type="entry name" value="glk"/>
    <property type="match status" value="1"/>
</dbReference>
<dbReference type="InterPro" id="IPR050201">
    <property type="entry name" value="Bacterial_glucokinase"/>
</dbReference>
<gene>
    <name evidence="3 5" type="primary">glk</name>
    <name evidence="5" type="ORF">CWI75_15745</name>
</gene>
<keyword evidence="3" id="KW-0067">ATP-binding</keyword>
<dbReference type="InterPro" id="IPR043129">
    <property type="entry name" value="ATPase_NBD"/>
</dbReference>
<dbReference type="Proteomes" id="UP000234845">
    <property type="component" value="Unassembled WGS sequence"/>
</dbReference>
<feature type="binding site" evidence="3">
    <location>
        <begin position="7"/>
        <end position="12"/>
    </location>
    <ligand>
        <name>ATP</name>
        <dbReference type="ChEBI" id="CHEBI:30616"/>
    </ligand>
</feature>
<evidence type="ECO:0000256" key="4">
    <source>
        <dbReference type="RuleBase" id="RU004046"/>
    </source>
</evidence>
<keyword evidence="3" id="KW-0547">Nucleotide-binding</keyword>
<dbReference type="InterPro" id="IPR003836">
    <property type="entry name" value="Glucokinase"/>
</dbReference>
<keyword evidence="3" id="KW-0324">Glycolysis</keyword>
<dbReference type="RefSeq" id="WP_101522480.1">
    <property type="nucleotide sequence ID" value="NZ_PKLZ01000013.1"/>
</dbReference>